<evidence type="ECO:0000313" key="4">
    <source>
        <dbReference type="EMBL" id="KAH7310622.1"/>
    </source>
</evidence>
<proteinExistence type="predicted"/>
<reference evidence="4" key="1">
    <citation type="journal article" date="2021" name="Nat. Commun.">
        <title>Genetic determinants of endophytism in the Arabidopsis root mycobiome.</title>
        <authorList>
            <person name="Mesny F."/>
            <person name="Miyauchi S."/>
            <person name="Thiergart T."/>
            <person name="Pickel B."/>
            <person name="Atanasova L."/>
            <person name="Karlsson M."/>
            <person name="Huettel B."/>
            <person name="Barry K.W."/>
            <person name="Haridas S."/>
            <person name="Chen C."/>
            <person name="Bauer D."/>
            <person name="Andreopoulos W."/>
            <person name="Pangilinan J."/>
            <person name="LaButti K."/>
            <person name="Riley R."/>
            <person name="Lipzen A."/>
            <person name="Clum A."/>
            <person name="Drula E."/>
            <person name="Henrissat B."/>
            <person name="Kohler A."/>
            <person name="Grigoriev I.V."/>
            <person name="Martin F.M."/>
            <person name="Hacquard S."/>
        </authorList>
    </citation>
    <scope>NUCLEOTIDE SEQUENCE</scope>
    <source>
        <strain evidence="4">MPI-CAGE-CH-0235</strain>
    </source>
</reference>
<dbReference type="GO" id="GO:0005975">
    <property type="term" value="P:carbohydrate metabolic process"/>
    <property type="evidence" value="ECO:0007669"/>
    <property type="project" value="InterPro"/>
</dbReference>
<dbReference type="OrthoDB" id="5358475at2759"/>
<comment type="caution">
    <text evidence="4">The sequence shown here is derived from an EMBL/GenBank/DDBJ whole genome shotgun (WGS) entry which is preliminary data.</text>
</comment>
<dbReference type="SUPFAM" id="SSF48208">
    <property type="entry name" value="Six-hairpin glycosidases"/>
    <property type="match status" value="1"/>
</dbReference>
<evidence type="ECO:0000256" key="1">
    <source>
        <dbReference type="SAM" id="SignalP"/>
    </source>
</evidence>
<accession>A0A8K0WMA9</accession>
<feature type="signal peptide" evidence="1">
    <location>
        <begin position="1"/>
        <end position="24"/>
    </location>
</feature>
<evidence type="ECO:0000259" key="2">
    <source>
        <dbReference type="Pfam" id="PF07944"/>
    </source>
</evidence>
<dbReference type="AlphaFoldDB" id="A0A8K0WMA9"/>
<dbReference type="Pfam" id="PF07944">
    <property type="entry name" value="Beta-AFase-like_GH127_cat"/>
    <property type="match status" value="1"/>
</dbReference>
<dbReference type="InterPro" id="IPR012878">
    <property type="entry name" value="Beta-AFase-like_GH127_cat"/>
</dbReference>
<feature type="chain" id="PRO_5035425129" evidence="1">
    <location>
        <begin position="25"/>
        <end position="614"/>
    </location>
</feature>
<dbReference type="InterPro" id="IPR049046">
    <property type="entry name" value="Beta-AFase-like_GH127_middle"/>
</dbReference>
<sequence>MRSLSNIVLGLGLVSVGKVVPVVAQSEEIGVAAYPFPLGQVTLGEGRWADSQSRTLNYLLQVDVERLLYNFRLNHGLSTQGASTNGGWDAPTFPFRTHAQGHYLTAWSQCWAILRNEECRDRATYFSAELQKCQANNEAAGFNAGYLSGFPESDIQRVEDRTLNNGNVPYYALHKTLAGLLDVWRYTGDEVARDTLLEFCAWVDWRTGRLSYDQMQAMLRTEFGGMNEVLADVYHQTGDERWLEVAQRFDDAFIFDPLANDQDRLNGLHANTQIPKWIGSARTYKASGTTRYLDIARNAWQFTVNQHSYSIGSNSQAEHFRPPNQISGFLTNDTGESCNTYNMLKLTRELWLVDPRDTTYFDFYERAMLNHMIGIQHPSDEHGHITYFTPLNPGGHRGIGPAWGGGTWSTDYNSFWCCQATSLETFTKLADSIFFYDESTLYVNQFTASRLDWADREVVVTQDTAFPASNNSTLTIEGSGSFDLAVRIPAWTSDATITVNGEPADAEITPGEYAIVTRDWADGDVVEIVLPFSIYTIAANDDDALVTVAYGPVVLAGDYGDETLSSSPAIDLESITQQEGSLEFEAVVDGQARRLFPFYDAHDINYNVYWRLNG</sequence>
<keyword evidence="5" id="KW-1185">Reference proteome</keyword>
<dbReference type="EMBL" id="JAGPNK010000012">
    <property type="protein sequence ID" value="KAH7310622.1"/>
    <property type="molecule type" value="Genomic_DNA"/>
</dbReference>
<name>A0A8K0WMA9_9HYPO</name>
<dbReference type="InterPro" id="IPR008928">
    <property type="entry name" value="6-hairpin_glycosidase_sf"/>
</dbReference>
<dbReference type="Pfam" id="PF20736">
    <property type="entry name" value="Glyco_hydro127M"/>
    <property type="match status" value="1"/>
</dbReference>
<gene>
    <name evidence="4" type="ORF">B0I35DRAFT_378367</name>
</gene>
<evidence type="ECO:0000259" key="3">
    <source>
        <dbReference type="Pfam" id="PF20736"/>
    </source>
</evidence>
<feature type="domain" description="Non-reducing end beta-L-arabinofuranosidase-like GH127 catalytic" evidence="2">
    <location>
        <begin position="40"/>
        <end position="430"/>
    </location>
</feature>
<organism evidence="4 5">
    <name type="scientific">Stachybotrys elegans</name>
    <dbReference type="NCBI Taxonomy" id="80388"/>
    <lineage>
        <taxon>Eukaryota</taxon>
        <taxon>Fungi</taxon>
        <taxon>Dikarya</taxon>
        <taxon>Ascomycota</taxon>
        <taxon>Pezizomycotina</taxon>
        <taxon>Sordariomycetes</taxon>
        <taxon>Hypocreomycetidae</taxon>
        <taxon>Hypocreales</taxon>
        <taxon>Stachybotryaceae</taxon>
        <taxon>Stachybotrys</taxon>
    </lineage>
</organism>
<dbReference type="Proteomes" id="UP000813444">
    <property type="component" value="Unassembled WGS sequence"/>
</dbReference>
<evidence type="ECO:0000313" key="5">
    <source>
        <dbReference type="Proteomes" id="UP000813444"/>
    </source>
</evidence>
<feature type="domain" description="Non-reducing end beta-L-arabinofuranosidase-like GH127 middle" evidence="3">
    <location>
        <begin position="440"/>
        <end position="531"/>
    </location>
</feature>
<protein>
    <submittedName>
        <fullName evidence="4">Secreted protein</fullName>
    </submittedName>
</protein>
<keyword evidence="1" id="KW-0732">Signal</keyword>
<dbReference type="PANTHER" id="PTHR31151">
    <property type="entry name" value="PROLINE-TRNA LIGASE (DUF1680)"/>
    <property type="match status" value="1"/>
</dbReference>
<dbReference type="PANTHER" id="PTHR31151:SF0">
    <property type="entry name" value="PROLINE-TRNA LIGASE (DUF1680)"/>
    <property type="match status" value="1"/>
</dbReference>